<accession>K6YZ63</accession>
<proteinExistence type="predicted"/>
<dbReference type="STRING" id="1129794.C427_3260"/>
<gene>
    <name evidence="1" type="ORF">C427_3260</name>
</gene>
<name>K6YZ63_9ALTE</name>
<dbReference type="HOGENOM" id="CLU_082760_5_1_6"/>
<dbReference type="OrthoDB" id="9808310at2"/>
<reference evidence="1 2" key="1">
    <citation type="journal article" date="2013" name="Genome Announc.">
        <title>Complete Genome Sequence of Glaciecola psychrophila Strain 170T.</title>
        <authorList>
            <person name="Yin J."/>
            <person name="Chen J."/>
            <person name="Liu G."/>
            <person name="Yu Y."/>
            <person name="Song L."/>
            <person name="Wang X."/>
            <person name="Qu X."/>
        </authorList>
    </citation>
    <scope>NUCLEOTIDE SEQUENCE [LARGE SCALE GENOMIC DNA]</scope>
    <source>
        <strain evidence="1 2">170</strain>
    </source>
</reference>
<sequence>MSNFELYNLETASEAAKPLLENSIKGFGMIPNLHAVMAESPALLEAYQTLHGLAQKASFDNEELTVVWQTINVEHACHYCVPAHTAIANMMNVDEAITEALRNQTPLKSTKLEALRDTTLLMVRNRGVIEKSDIDTFYAAGFSKQNLLDIVLVLAQKVMSNFTNHLADTPVDEPFKVFTWNK</sequence>
<dbReference type="Proteomes" id="UP000011864">
    <property type="component" value="Chromosome"/>
</dbReference>
<dbReference type="PATRIC" id="fig|1129794.4.peg.3238"/>
<dbReference type="InterPro" id="IPR029032">
    <property type="entry name" value="AhpD-like"/>
</dbReference>
<dbReference type="EMBL" id="CP003837">
    <property type="protein sequence ID" value="AGH45369.1"/>
    <property type="molecule type" value="Genomic_DNA"/>
</dbReference>
<dbReference type="PANTHER" id="PTHR35446:SF3">
    <property type="entry name" value="CMD DOMAIN-CONTAINING PROTEIN"/>
    <property type="match status" value="1"/>
</dbReference>
<evidence type="ECO:0000313" key="2">
    <source>
        <dbReference type="Proteomes" id="UP000011864"/>
    </source>
</evidence>
<dbReference type="Gene3D" id="1.20.1290.10">
    <property type="entry name" value="AhpD-like"/>
    <property type="match status" value="1"/>
</dbReference>
<dbReference type="SUPFAM" id="SSF69118">
    <property type="entry name" value="AhpD-like"/>
    <property type="match status" value="1"/>
</dbReference>
<evidence type="ECO:0000313" key="1">
    <source>
        <dbReference type="EMBL" id="AGH45369.1"/>
    </source>
</evidence>
<dbReference type="RefSeq" id="WP_007638602.1">
    <property type="nucleotide sequence ID" value="NC_020514.1"/>
</dbReference>
<evidence type="ECO:0008006" key="3">
    <source>
        <dbReference type="Google" id="ProtNLM"/>
    </source>
</evidence>
<dbReference type="AlphaFoldDB" id="K6YZ63"/>
<organism evidence="1 2">
    <name type="scientific">Paraglaciecola psychrophila 170</name>
    <dbReference type="NCBI Taxonomy" id="1129794"/>
    <lineage>
        <taxon>Bacteria</taxon>
        <taxon>Pseudomonadati</taxon>
        <taxon>Pseudomonadota</taxon>
        <taxon>Gammaproteobacteria</taxon>
        <taxon>Alteromonadales</taxon>
        <taxon>Alteromonadaceae</taxon>
        <taxon>Paraglaciecola</taxon>
    </lineage>
</organism>
<dbReference type="eggNOG" id="COG2128">
    <property type="taxonomic scope" value="Bacteria"/>
</dbReference>
<dbReference type="PANTHER" id="PTHR35446">
    <property type="entry name" value="SI:CH211-175M2.5"/>
    <property type="match status" value="1"/>
</dbReference>
<dbReference type="KEGG" id="gps:C427_3260"/>
<protein>
    <recommendedName>
        <fullName evidence="3">Carboxymuconolactone decarboxylase</fullName>
    </recommendedName>
</protein>
<keyword evidence="2" id="KW-1185">Reference proteome</keyword>